<keyword evidence="2 5" id="KW-0812">Transmembrane</keyword>
<evidence type="ECO:0000256" key="4">
    <source>
        <dbReference type="ARBA" id="ARBA00023136"/>
    </source>
</evidence>
<keyword evidence="7" id="KW-1185">Reference proteome</keyword>
<organism evidence="7 8">
    <name type="scientific">Limulus polyphemus</name>
    <name type="common">Atlantic horseshoe crab</name>
    <dbReference type="NCBI Taxonomy" id="6850"/>
    <lineage>
        <taxon>Eukaryota</taxon>
        <taxon>Metazoa</taxon>
        <taxon>Ecdysozoa</taxon>
        <taxon>Arthropoda</taxon>
        <taxon>Chelicerata</taxon>
        <taxon>Merostomata</taxon>
        <taxon>Xiphosura</taxon>
        <taxon>Limulidae</taxon>
        <taxon>Limulus</taxon>
    </lineage>
</organism>
<gene>
    <name evidence="8" type="primary">LOC106456896</name>
</gene>
<dbReference type="Pfam" id="PF01490">
    <property type="entry name" value="Aa_trans"/>
    <property type="match status" value="1"/>
</dbReference>
<feature type="transmembrane region" description="Helical" evidence="5">
    <location>
        <begin position="383"/>
        <end position="402"/>
    </location>
</feature>
<evidence type="ECO:0000256" key="3">
    <source>
        <dbReference type="ARBA" id="ARBA00022989"/>
    </source>
</evidence>
<feature type="transmembrane region" description="Helical" evidence="5">
    <location>
        <begin position="408"/>
        <end position="427"/>
    </location>
</feature>
<keyword evidence="3 5" id="KW-1133">Transmembrane helix</keyword>
<reference evidence="8" key="1">
    <citation type="submission" date="2025-08" db="UniProtKB">
        <authorList>
            <consortium name="RefSeq"/>
        </authorList>
    </citation>
    <scope>IDENTIFICATION</scope>
    <source>
        <tissue evidence="8">Muscle</tissue>
    </source>
</reference>
<feature type="transmembrane region" description="Helical" evidence="5">
    <location>
        <begin position="447"/>
        <end position="467"/>
    </location>
</feature>
<evidence type="ECO:0000256" key="2">
    <source>
        <dbReference type="ARBA" id="ARBA00022692"/>
    </source>
</evidence>
<keyword evidence="4 5" id="KW-0472">Membrane</keyword>
<sequence length="488" mass="53822">MSIQFQTNEASAESLNRPKYDETVDVRPLPVVFCGSTSSVELTDDFSSSAEGDIVINNIRQQPKITTEGSSWYAAVFLVVNAALGAGLLDFPQAFDQAGGILVAIIVQAVLIAFVVGALVILAYCSDRNNSSTYQEVVLAVCGKKVQQLCAVTVILYCYGTCITFIIIIGDQFERVFASLYGNDFCHYWYMNRNFTMITSCVLLILPLCFPRRIDFLKYASTVGVLAVLYVVFLIIYKYYEGSHEAGPIKTSPDVWTELFLVVPVICFSYQCHVSCVPVYSCLKDRRVSVFLKTVIVAILICMFTYTVAATFGYLTFGSLVTSDILESYDANDPVVLVGIVALAAKTYTTYPILLFCGRTAIDDIYIQVRSLPPELAARGERMRRIITALVWFITTLTLAVVTPNIGVVIQLLGSLAAVFIFVFPGLCLLQETLRKDPSIILLKDKFLVFVSGVFLAIGMGIFGLVLTQSIAEDINSPSEVERINLYV</sequence>
<protein>
    <submittedName>
        <fullName evidence="8">Sodium-coupled neutral amino acid transporter 7</fullName>
    </submittedName>
</protein>
<dbReference type="GeneID" id="106456896"/>
<feature type="transmembrane region" description="Helical" evidence="5">
    <location>
        <begin position="146"/>
        <end position="170"/>
    </location>
</feature>
<evidence type="ECO:0000256" key="1">
    <source>
        <dbReference type="ARBA" id="ARBA00004141"/>
    </source>
</evidence>
<evidence type="ECO:0000256" key="5">
    <source>
        <dbReference type="SAM" id="Phobius"/>
    </source>
</evidence>
<feature type="domain" description="Amino acid transporter transmembrane" evidence="6">
    <location>
        <begin position="69"/>
        <end position="458"/>
    </location>
</feature>
<dbReference type="RefSeq" id="XP_022238391.1">
    <property type="nucleotide sequence ID" value="XM_022382683.1"/>
</dbReference>
<dbReference type="Proteomes" id="UP000694941">
    <property type="component" value="Unplaced"/>
</dbReference>
<evidence type="ECO:0000313" key="8">
    <source>
        <dbReference type="RefSeq" id="XP_022238391.1"/>
    </source>
</evidence>
<dbReference type="PANTHER" id="PTHR22950:SF652">
    <property type="entry name" value="TRANSMEMBRANE AMINO ACID TRANSPORTER FAMILY PROTEIN"/>
    <property type="match status" value="1"/>
</dbReference>
<dbReference type="PANTHER" id="PTHR22950">
    <property type="entry name" value="AMINO ACID TRANSPORTER"/>
    <property type="match status" value="1"/>
</dbReference>
<feature type="transmembrane region" description="Helical" evidence="5">
    <location>
        <begin position="101"/>
        <end position="125"/>
    </location>
</feature>
<comment type="subcellular location">
    <subcellularLocation>
        <location evidence="1">Membrane</location>
        <topology evidence="1">Multi-pass membrane protein</topology>
    </subcellularLocation>
</comment>
<evidence type="ECO:0000259" key="6">
    <source>
        <dbReference type="Pfam" id="PF01490"/>
    </source>
</evidence>
<feature type="transmembrane region" description="Helical" evidence="5">
    <location>
        <begin position="260"/>
        <end position="283"/>
    </location>
</feature>
<feature type="transmembrane region" description="Helical" evidence="5">
    <location>
        <begin position="295"/>
        <end position="315"/>
    </location>
</feature>
<name>A0ABM1S436_LIMPO</name>
<feature type="transmembrane region" description="Helical" evidence="5">
    <location>
        <begin position="70"/>
        <end position="89"/>
    </location>
</feature>
<feature type="transmembrane region" description="Helical" evidence="5">
    <location>
        <begin position="190"/>
        <end position="210"/>
    </location>
</feature>
<proteinExistence type="predicted"/>
<feature type="transmembrane region" description="Helical" evidence="5">
    <location>
        <begin position="335"/>
        <end position="362"/>
    </location>
</feature>
<accession>A0ABM1S436</accession>
<evidence type="ECO:0000313" key="7">
    <source>
        <dbReference type="Proteomes" id="UP000694941"/>
    </source>
</evidence>
<feature type="transmembrane region" description="Helical" evidence="5">
    <location>
        <begin position="222"/>
        <end position="240"/>
    </location>
</feature>
<dbReference type="InterPro" id="IPR013057">
    <property type="entry name" value="AA_transpt_TM"/>
</dbReference>